<gene>
    <name evidence="1" type="ORF">LCGC14_1742560</name>
</gene>
<feature type="non-terminal residue" evidence="1">
    <location>
        <position position="499"/>
    </location>
</feature>
<proteinExistence type="predicted"/>
<evidence type="ECO:0000313" key="1">
    <source>
        <dbReference type="EMBL" id="KKM06578.1"/>
    </source>
</evidence>
<sequence>MAKSRRMNIMFPLGGLDRQGAYRQQKPYTTTDCSNVRPEGLITGRYRGGSRPGLVESHRDSLGSEVRFLEPMILLPTDGFTSFSDTFSGTEMSAAWTLATWSSDLPNILSGSLASIDDSVADASATLETLPIDITEVYEAEIFIVPWNGEHHGKYRIYARMDDTTPDYRIEGIVVELVMTGADGSYSWSLVSYTGSASTAVASGSGTLASGVAEAGWFSVNISGDNVSIFWSGVTLATNQAVDTHSATERGTGFALECTEAGGLCLAWVYRVQYHSASNTLRSKLIASAGGDIWQEEMYGQMQVVTSTLSVRDDVTLCTAQMGQKLYIADYSGAKVTGTDGDVTGTDLDDVGDDHDWTTFNISVDDDIVVISNGTGTVVDGTYKIASIAATSITLASSAGTGNCTYRIERAPKIYDPEANTLAQWTATTGQVPSGCPLIERYLGRIFLGGQEIAPHAWFASRQSAPLDFDFSQEDSQRAVLGTSSAAGVPGDPLTALIA</sequence>
<name>A0A0F9K5W6_9ZZZZ</name>
<accession>A0A0F9K5W6</accession>
<protein>
    <submittedName>
        <fullName evidence="1">Uncharacterized protein</fullName>
    </submittedName>
</protein>
<dbReference type="EMBL" id="LAZR01015959">
    <property type="protein sequence ID" value="KKM06578.1"/>
    <property type="molecule type" value="Genomic_DNA"/>
</dbReference>
<dbReference type="AlphaFoldDB" id="A0A0F9K5W6"/>
<organism evidence="1">
    <name type="scientific">marine sediment metagenome</name>
    <dbReference type="NCBI Taxonomy" id="412755"/>
    <lineage>
        <taxon>unclassified sequences</taxon>
        <taxon>metagenomes</taxon>
        <taxon>ecological metagenomes</taxon>
    </lineage>
</organism>
<comment type="caution">
    <text evidence="1">The sequence shown here is derived from an EMBL/GenBank/DDBJ whole genome shotgun (WGS) entry which is preliminary data.</text>
</comment>
<reference evidence="1" key="1">
    <citation type="journal article" date="2015" name="Nature">
        <title>Complex archaea that bridge the gap between prokaryotes and eukaryotes.</title>
        <authorList>
            <person name="Spang A."/>
            <person name="Saw J.H."/>
            <person name="Jorgensen S.L."/>
            <person name="Zaremba-Niedzwiedzka K."/>
            <person name="Martijn J."/>
            <person name="Lind A.E."/>
            <person name="van Eijk R."/>
            <person name="Schleper C."/>
            <person name="Guy L."/>
            <person name="Ettema T.J."/>
        </authorList>
    </citation>
    <scope>NUCLEOTIDE SEQUENCE</scope>
</reference>